<evidence type="ECO:0000313" key="2">
    <source>
        <dbReference type="Proteomes" id="UP001165143"/>
    </source>
</evidence>
<dbReference type="EMBL" id="BSRX01000086">
    <property type="protein sequence ID" value="GLW59486.1"/>
    <property type="molecule type" value="Genomic_DNA"/>
</dbReference>
<dbReference type="AlphaFoldDB" id="A0A9W6URG5"/>
<organism evidence="1 2">
    <name type="scientific">Kitasatospora phosalacinea</name>
    <dbReference type="NCBI Taxonomy" id="2065"/>
    <lineage>
        <taxon>Bacteria</taxon>
        <taxon>Bacillati</taxon>
        <taxon>Actinomycetota</taxon>
        <taxon>Actinomycetes</taxon>
        <taxon>Kitasatosporales</taxon>
        <taxon>Streptomycetaceae</taxon>
        <taxon>Kitasatospora</taxon>
    </lineage>
</organism>
<protein>
    <submittedName>
        <fullName evidence="1">Uncharacterized protein</fullName>
    </submittedName>
</protein>
<evidence type="ECO:0000313" key="1">
    <source>
        <dbReference type="EMBL" id="GLW59486.1"/>
    </source>
</evidence>
<accession>A0A9W6URG5</accession>
<comment type="caution">
    <text evidence="1">The sequence shown here is derived from an EMBL/GenBank/DDBJ whole genome shotgun (WGS) entry which is preliminary data.</text>
</comment>
<dbReference type="Proteomes" id="UP001165143">
    <property type="component" value="Unassembled WGS sequence"/>
</dbReference>
<proteinExistence type="predicted"/>
<name>A0A9W6URG5_9ACTN</name>
<reference evidence="1" key="1">
    <citation type="submission" date="2023-02" db="EMBL/GenBank/DDBJ databases">
        <title>Kitasatospora phosalacinea NBRC 14362.</title>
        <authorList>
            <person name="Ichikawa N."/>
            <person name="Sato H."/>
            <person name="Tonouchi N."/>
        </authorList>
    </citation>
    <scope>NUCLEOTIDE SEQUENCE</scope>
    <source>
        <strain evidence="1">NBRC 14362</strain>
    </source>
</reference>
<sequence length="39" mass="4114">MVVAAVGPDETVLWVLADVRGNNQDPAPLLVNVKVTAQL</sequence>
<gene>
    <name evidence="1" type="ORF">Kpho01_74960</name>
</gene>